<gene>
    <name evidence="2" type="ORF">A2731_02670</name>
</gene>
<proteinExistence type="predicted"/>
<dbReference type="InterPro" id="IPR017438">
    <property type="entry name" value="ATP-NAD_kinase_N"/>
</dbReference>
<comment type="caution">
    <text evidence="2">The sequence shown here is derived from an EMBL/GenBank/DDBJ whole genome shotgun (WGS) entry which is preliminary data.</text>
</comment>
<dbReference type="EMBL" id="MHIC01000051">
    <property type="protein sequence ID" value="OGY43298.1"/>
    <property type="molecule type" value="Genomic_DNA"/>
</dbReference>
<evidence type="ECO:0000313" key="3">
    <source>
        <dbReference type="Proteomes" id="UP000176241"/>
    </source>
</evidence>
<dbReference type="SUPFAM" id="SSF111331">
    <property type="entry name" value="NAD kinase/diacylglycerol kinase-like"/>
    <property type="match status" value="1"/>
</dbReference>
<dbReference type="PROSITE" id="PS50146">
    <property type="entry name" value="DAGK"/>
    <property type="match status" value="1"/>
</dbReference>
<dbReference type="Pfam" id="PF00781">
    <property type="entry name" value="DAGK_cat"/>
    <property type="match status" value="1"/>
</dbReference>
<organism evidence="2 3">
    <name type="scientific">Candidatus Buchananbacteria bacterium RIFCSPHIGHO2_01_FULL_39_8</name>
    <dbReference type="NCBI Taxonomy" id="1797533"/>
    <lineage>
        <taxon>Bacteria</taxon>
        <taxon>Candidatus Buchananiibacteriota</taxon>
    </lineage>
</organism>
<dbReference type="Gene3D" id="3.40.50.10330">
    <property type="entry name" value="Probable inorganic polyphosphate/atp-NAD kinase, domain 1"/>
    <property type="match status" value="1"/>
</dbReference>
<protein>
    <recommendedName>
        <fullName evidence="1">DAGKc domain-containing protein</fullName>
    </recommendedName>
</protein>
<dbReference type="InterPro" id="IPR001206">
    <property type="entry name" value="Diacylglycerol_kinase_cat_dom"/>
</dbReference>
<dbReference type="AlphaFoldDB" id="A0A1G1XTE0"/>
<dbReference type="GO" id="GO:0016301">
    <property type="term" value="F:kinase activity"/>
    <property type="evidence" value="ECO:0007669"/>
    <property type="project" value="InterPro"/>
</dbReference>
<dbReference type="STRING" id="1797533.A2731_02670"/>
<evidence type="ECO:0000313" key="2">
    <source>
        <dbReference type="EMBL" id="OGY43298.1"/>
    </source>
</evidence>
<dbReference type="Proteomes" id="UP000176241">
    <property type="component" value="Unassembled WGS sequence"/>
</dbReference>
<evidence type="ECO:0000259" key="1">
    <source>
        <dbReference type="PROSITE" id="PS50146"/>
    </source>
</evidence>
<sequence length="250" mass="28295">MYLYLYDSFLNNKKFSNTLARIETRLTDLGIGGKICRISPLRNIKELILDEIRNGVKTVVVVGDDKTLNQIVNVVAKYDITVGLIPIGPDNRIAQTLGIPEGQKACDVLAARIIEKIDLGKINETYFLSGIQISSSQITIECENQYRIKPQQENSQIAIYNLRPIFATDLNYFNPKDGFLEVFIQPFTNGFLKIFKKDEERSIIPFKKLVVKSQKSISVITDGQKVLKTPVKIEVVPKKLKLIVGKSRMF</sequence>
<name>A0A1G1XTE0_9BACT</name>
<reference evidence="2 3" key="1">
    <citation type="journal article" date="2016" name="Nat. Commun.">
        <title>Thousands of microbial genomes shed light on interconnected biogeochemical processes in an aquifer system.</title>
        <authorList>
            <person name="Anantharaman K."/>
            <person name="Brown C.T."/>
            <person name="Hug L.A."/>
            <person name="Sharon I."/>
            <person name="Castelle C.J."/>
            <person name="Probst A.J."/>
            <person name="Thomas B.C."/>
            <person name="Singh A."/>
            <person name="Wilkins M.J."/>
            <person name="Karaoz U."/>
            <person name="Brodie E.L."/>
            <person name="Williams K.H."/>
            <person name="Hubbard S.S."/>
            <person name="Banfield J.F."/>
        </authorList>
    </citation>
    <scope>NUCLEOTIDE SEQUENCE [LARGE SCALE GENOMIC DNA]</scope>
</reference>
<dbReference type="InterPro" id="IPR016064">
    <property type="entry name" value="NAD/diacylglycerol_kinase_sf"/>
</dbReference>
<accession>A0A1G1XTE0</accession>
<feature type="domain" description="DAGKc" evidence="1">
    <location>
        <begin position="41"/>
        <end position="126"/>
    </location>
</feature>